<dbReference type="PANTHER" id="PTHR36386">
    <property type="entry name" value="OS06G0683900 PROTEIN"/>
    <property type="match status" value="1"/>
</dbReference>
<evidence type="ECO:0000256" key="1">
    <source>
        <dbReference type="SAM" id="Coils"/>
    </source>
</evidence>
<proteinExistence type="predicted"/>
<evidence type="ECO:0000313" key="4">
    <source>
        <dbReference type="Proteomes" id="UP001408789"/>
    </source>
</evidence>
<name>A0AAP0DBD9_9ASTR</name>
<protein>
    <submittedName>
        <fullName evidence="3">Uncharacterized protein</fullName>
    </submittedName>
</protein>
<reference evidence="3 4" key="1">
    <citation type="submission" date="2024-04" db="EMBL/GenBank/DDBJ databases">
        <title>The reference genome of an endangered Asteraceae, Deinandra increscens subsp. villosa, native to the Central Coast of California.</title>
        <authorList>
            <person name="Guilliams M."/>
            <person name="Hasenstab-Lehman K."/>
            <person name="Meyer R."/>
            <person name="Mcevoy S."/>
        </authorList>
    </citation>
    <scope>NUCLEOTIDE SEQUENCE [LARGE SCALE GENOMIC DNA]</scope>
    <source>
        <tissue evidence="3">Leaf</tissue>
    </source>
</reference>
<evidence type="ECO:0000256" key="2">
    <source>
        <dbReference type="SAM" id="MobiDB-lite"/>
    </source>
</evidence>
<dbReference type="Proteomes" id="UP001408789">
    <property type="component" value="Unassembled WGS sequence"/>
</dbReference>
<keyword evidence="1" id="KW-0175">Coiled coil</keyword>
<evidence type="ECO:0000313" key="3">
    <source>
        <dbReference type="EMBL" id="KAK9068124.1"/>
    </source>
</evidence>
<keyword evidence="4" id="KW-1185">Reference proteome</keyword>
<organism evidence="3 4">
    <name type="scientific">Deinandra increscens subsp. villosa</name>
    <dbReference type="NCBI Taxonomy" id="3103831"/>
    <lineage>
        <taxon>Eukaryota</taxon>
        <taxon>Viridiplantae</taxon>
        <taxon>Streptophyta</taxon>
        <taxon>Embryophyta</taxon>
        <taxon>Tracheophyta</taxon>
        <taxon>Spermatophyta</taxon>
        <taxon>Magnoliopsida</taxon>
        <taxon>eudicotyledons</taxon>
        <taxon>Gunneridae</taxon>
        <taxon>Pentapetalae</taxon>
        <taxon>asterids</taxon>
        <taxon>campanulids</taxon>
        <taxon>Asterales</taxon>
        <taxon>Asteraceae</taxon>
        <taxon>Asteroideae</taxon>
        <taxon>Heliantheae alliance</taxon>
        <taxon>Madieae</taxon>
        <taxon>Madiinae</taxon>
        <taxon>Deinandra</taxon>
    </lineage>
</organism>
<accession>A0AAP0DBD9</accession>
<dbReference type="AlphaFoldDB" id="A0AAP0DBD9"/>
<dbReference type="EMBL" id="JBCNJP010000014">
    <property type="protein sequence ID" value="KAK9068124.1"/>
    <property type="molecule type" value="Genomic_DNA"/>
</dbReference>
<feature type="coiled-coil region" evidence="1">
    <location>
        <begin position="91"/>
        <end position="128"/>
    </location>
</feature>
<feature type="region of interest" description="Disordered" evidence="2">
    <location>
        <begin position="47"/>
        <end position="71"/>
    </location>
</feature>
<gene>
    <name evidence="3" type="ORF">SSX86_012235</name>
</gene>
<comment type="caution">
    <text evidence="3">The sequence shown here is derived from an EMBL/GenBank/DDBJ whole genome shotgun (WGS) entry which is preliminary data.</text>
</comment>
<sequence>MSVIDVQIWTNSVFDDGGDSESFNSYNQLKSPSWVTKKPLTVNLSSDSLDSSFSSKENQSPNPVPLFSNHPIKTGSLKPNVVENLEVTDEEIEIENEIRRLFAKLESIRREKAEKNDKKNKNTEYVEKQGKLDLDKKSGVKKIQRRGFSLGPNEIMSAASSKSKQLEQFGTNPVQNRRKSCFWKLDDIEEEKSRVKNPSVRRAVTSIGSKKGVKKDDLILGSIQPKKLFGEQAKKPAVKPGRVIPSRYNQATVNSSMKKRESVRGGGAMESRVKKKWDLPISIPNRLNFEGESSVDNNHVDVVMPEPEVILPKIRVVRYEEEAGRDSGPAKRVAELVGRKSYFVDVCQKLSLDED</sequence>
<dbReference type="PANTHER" id="PTHR36386:SF1">
    <property type="entry name" value="OS06G0683900 PROTEIN"/>
    <property type="match status" value="1"/>
</dbReference>